<reference evidence="1 2" key="1">
    <citation type="journal article" date="2020" name="Nature">
        <title>Bacterial chemolithoautotrophy via manganese oxidation.</title>
        <authorList>
            <person name="Yu H."/>
            <person name="Leadbetter J.R."/>
        </authorList>
    </citation>
    <scope>NUCLEOTIDE SEQUENCE [LARGE SCALE GENOMIC DNA]</scope>
    <source>
        <strain evidence="1 2">Mn-1</strain>
    </source>
</reference>
<name>A0A7X6DQ41_9BACT</name>
<gene>
    <name evidence="1" type="ORF">MNODULE_11160</name>
</gene>
<organism evidence="1 2">
    <name type="scientific">Candidatus Manganitrophus noduliformans</name>
    <dbReference type="NCBI Taxonomy" id="2606439"/>
    <lineage>
        <taxon>Bacteria</taxon>
        <taxon>Pseudomonadati</taxon>
        <taxon>Nitrospirota</taxon>
        <taxon>Nitrospiria</taxon>
        <taxon>Candidatus Troglogloeales</taxon>
        <taxon>Candidatus Manganitrophaceae</taxon>
        <taxon>Candidatus Manganitrophus</taxon>
    </lineage>
</organism>
<accession>A0A7X6DQ41</accession>
<evidence type="ECO:0008006" key="3">
    <source>
        <dbReference type="Google" id="ProtNLM"/>
    </source>
</evidence>
<dbReference type="RefSeq" id="WP_168059806.1">
    <property type="nucleotide sequence ID" value="NZ_VTOW01000002.1"/>
</dbReference>
<dbReference type="AlphaFoldDB" id="A0A7X6DQ41"/>
<dbReference type="SUPFAM" id="SSF55874">
    <property type="entry name" value="ATPase domain of HSP90 chaperone/DNA topoisomerase II/histidine kinase"/>
    <property type="match status" value="1"/>
</dbReference>
<sequence>MQIEENRSIKIDVNLNAMMKNFGEVFSGDRIWIRELLQNARRAGATRINIHTDRSDPNYFRIDDNGSGIADFQSLLTLGGSGWEPEVIERENPFGLGFYAALYAAVTVEIRSRGRRAVLHSGRILSGEPVALQPFDIQSGTSIVLHLKKSIVDAGKENRIGKLKEALEAIVRGFPVPVYLNAESLKRPYALDVWKGLRFDLPDGVALVELNPEFDSTTKGVTFLQGLIISSAEDGLRTWPNFSRNGMRVYMHLQGDRWLVRVPDRDRLYQSNDTSERIRALQEKVVEAAADHIKTSGEAQKYFDCLLEWGCYEVIRDLPIPASRWGQLIAPMHLRHYEYEDQEDSFGPPVEIPGAGKDLRFLKDRSILFPSEETLDHLYAMYAFELPILDTWNDPDHWFSKSPFGEEIEVFYKRKVSASANQSNIVAEGAWWGKQVVVCKQFSLTLEGYGTKEISEDTFLNDTFWIIDRPMGWGYPIDQAFYFQTEGDDFDESGFDAAMENFRANLAIIKKDPSALIASALREYAEALEGGRFVVEAKQGAIRVEALL</sequence>
<evidence type="ECO:0000313" key="1">
    <source>
        <dbReference type="EMBL" id="NKE71296.1"/>
    </source>
</evidence>
<proteinExistence type="predicted"/>
<evidence type="ECO:0000313" key="2">
    <source>
        <dbReference type="Proteomes" id="UP000534783"/>
    </source>
</evidence>
<protein>
    <recommendedName>
        <fullName evidence="3">ATP-binding protein</fullName>
    </recommendedName>
</protein>
<dbReference type="Gene3D" id="3.30.565.10">
    <property type="entry name" value="Histidine kinase-like ATPase, C-terminal domain"/>
    <property type="match status" value="1"/>
</dbReference>
<dbReference type="Proteomes" id="UP000534783">
    <property type="component" value="Unassembled WGS sequence"/>
</dbReference>
<dbReference type="InterPro" id="IPR036890">
    <property type="entry name" value="HATPase_C_sf"/>
</dbReference>
<comment type="caution">
    <text evidence="1">The sequence shown here is derived from an EMBL/GenBank/DDBJ whole genome shotgun (WGS) entry which is preliminary data.</text>
</comment>
<keyword evidence="2" id="KW-1185">Reference proteome</keyword>
<dbReference type="EMBL" id="VTOW01000002">
    <property type="protein sequence ID" value="NKE71296.1"/>
    <property type="molecule type" value="Genomic_DNA"/>
</dbReference>